<keyword evidence="9 12" id="KW-0503">Monooxygenase</keyword>
<keyword evidence="3 11" id="KW-0349">Heme</keyword>
<evidence type="ECO:0000256" key="5">
    <source>
        <dbReference type="ARBA" id="ARBA00022723"/>
    </source>
</evidence>
<keyword evidence="14" id="KW-1185">Reference proteome</keyword>
<protein>
    <recommendedName>
        <fullName evidence="15">Cytochrome P450</fullName>
    </recommendedName>
</protein>
<dbReference type="InterPro" id="IPR050665">
    <property type="entry name" value="Cytochrome_P450_Monooxygen"/>
</dbReference>
<dbReference type="AlphaFoldDB" id="A0AAV8UBE4"/>
<dbReference type="GO" id="GO:0005506">
    <property type="term" value="F:iron ion binding"/>
    <property type="evidence" value="ECO:0007669"/>
    <property type="project" value="InterPro"/>
</dbReference>
<keyword evidence="8 11" id="KW-0408">Iron</keyword>
<evidence type="ECO:0000256" key="10">
    <source>
        <dbReference type="ARBA" id="ARBA00023136"/>
    </source>
</evidence>
<dbReference type="EMBL" id="JAIWQS010000008">
    <property type="protein sequence ID" value="KAJ8898771.1"/>
    <property type="molecule type" value="Genomic_DNA"/>
</dbReference>
<evidence type="ECO:0000256" key="2">
    <source>
        <dbReference type="ARBA" id="ARBA00010617"/>
    </source>
</evidence>
<dbReference type="PANTHER" id="PTHR24282:SF135">
    <property type="entry name" value="CYTOCHROME P450 709B2"/>
    <property type="match status" value="1"/>
</dbReference>
<dbReference type="Pfam" id="PF00067">
    <property type="entry name" value="p450"/>
    <property type="match status" value="1"/>
</dbReference>
<evidence type="ECO:0000256" key="8">
    <source>
        <dbReference type="ARBA" id="ARBA00023004"/>
    </source>
</evidence>
<keyword evidence="10" id="KW-0472">Membrane</keyword>
<feature type="binding site" description="axial binding residue" evidence="11">
    <location>
        <position position="334"/>
    </location>
    <ligand>
        <name>heme</name>
        <dbReference type="ChEBI" id="CHEBI:30413"/>
    </ligand>
    <ligandPart>
        <name>Fe</name>
        <dbReference type="ChEBI" id="CHEBI:18248"/>
    </ligandPart>
</feature>
<dbReference type="PANTHER" id="PTHR24282">
    <property type="entry name" value="CYTOCHROME P450 FAMILY MEMBER"/>
    <property type="match status" value="1"/>
</dbReference>
<evidence type="ECO:0000256" key="4">
    <source>
        <dbReference type="ARBA" id="ARBA00022692"/>
    </source>
</evidence>
<proteinExistence type="inferred from homology"/>
<comment type="similarity">
    <text evidence="2 12">Belongs to the cytochrome P450 family.</text>
</comment>
<sequence length="388" mass="43896">MVVRLTGKGLVLIDGQKWATHRSIINPAFSMDKLKDMVKLMATCTMSILDGWNHQATEAKDNSVKLEMNTEFQKVTADVISRTAFGSSYIQGREAFRAQRELQKYSAAANINVFIPGSQYLPTPSNIQAWKLDRKVKNKIKQIIRSRMKSHATNSDPSYGDDLLGLIIGASEHKESSSPKLSMDEIMEECKTFFFAGHETTSSLLTWTAFLLSLHQDWQEKLREEVLRECGMEIPDADMLSKLKLVNMVLLEVMRLYCPAIELNREVLQDIKVGNLMVPKNTCLTIPIIKIHRSKQHWGEDANEFNPFRFKDGITKAATHPNAFLGFGMGPRVCIGQNFAKLEAKTVLTLVLQRFSLTLSSEYKHAPINYITLQPQYGLPIIIKPLHP</sequence>
<evidence type="ECO:0000256" key="6">
    <source>
        <dbReference type="ARBA" id="ARBA00022989"/>
    </source>
</evidence>
<dbReference type="InterPro" id="IPR001128">
    <property type="entry name" value="Cyt_P450"/>
</dbReference>
<keyword evidence="7 12" id="KW-0560">Oxidoreductase</keyword>
<keyword evidence="6" id="KW-1133">Transmembrane helix</keyword>
<dbReference type="Proteomes" id="UP001159364">
    <property type="component" value="Linkage Group LG08"/>
</dbReference>
<evidence type="ECO:0000256" key="12">
    <source>
        <dbReference type="RuleBase" id="RU000461"/>
    </source>
</evidence>
<accession>A0AAV8UBE4</accession>
<evidence type="ECO:0000256" key="9">
    <source>
        <dbReference type="ARBA" id="ARBA00023033"/>
    </source>
</evidence>
<keyword evidence="4" id="KW-0812">Transmembrane</keyword>
<reference evidence="13 14" key="1">
    <citation type="submission" date="2021-09" db="EMBL/GenBank/DDBJ databases">
        <title>Genomic insights and catalytic innovation underlie evolution of tropane alkaloids biosynthesis.</title>
        <authorList>
            <person name="Wang Y.-J."/>
            <person name="Tian T."/>
            <person name="Huang J.-P."/>
            <person name="Huang S.-X."/>
        </authorList>
    </citation>
    <scope>NUCLEOTIDE SEQUENCE [LARGE SCALE GENOMIC DNA]</scope>
    <source>
        <strain evidence="13">KIB-2018</strain>
        <tissue evidence="13">Leaf</tissue>
    </source>
</reference>
<comment type="cofactor">
    <cofactor evidence="11">
        <name>heme</name>
        <dbReference type="ChEBI" id="CHEBI:30413"/>
    </cofactor>
</comment>
<dbReference type="Gene3D" id="1.10.630.10">
    <property type="entry name" value="Cytochrome P450"/>
    <property type="match status" value="1"/>
</dbReference>
<dbReference type="GO" id="GO:0016020">
    <property type="term" value="C:membrane"/>
    <property type="evidence" value="ECO:0007669"/>
    <property type="project" value="UniProtKB-SubCell"/>
</dbReference>
<evidence type="ECO:0000256" key="1">
    <source>
        <dbReference type="ARBA" id="ARBA00004167"/>
    </source>
</evidence>
<gene>
    <name evidence="13" type="ORF">K2173_005099</name>
</gene>
<dbReference type="InterPro" id="IPR017972">
    <property type="entry name" value="Cyt_P450_CS"/>
</dbReference>
<comment type="subcellular location">
    <subcellularLocation>
        <location evidence="1">Membrane</location>
        <topology evidence="1">Single-pass membrane protein</topology>
    </subcellularLocation>
</comment>
<dbReference type="GO" id="GO:0004497">
    <property type="term" value="F:monooxygenase activity"/>
    <property type="evidence" value="ECO:0007669"/>
    <property type="project" value="UniProtKB-KW"/>
</dbReference>
<evidence type="ECO:0000256" key="7">
    <source>
        <dbReference type="ARBA" id="ARBA00023002"/>
    </source>
</evidence>
<name>A0AAV8UBE4_9ROSI</name>
<keyword evidence="5 11" id="KW-0479">Metal-binding</keyword>
<organism evidence="13 14">
    <name type="scientific">Erythroxylum novogranatense</name>
    <dbReference type="NCBI Taxonomy" id="1862640"/>
    <lineage>
        <taxon>Eukaryota</taxon>
        <taxon>Viridiplantae</taxon>
        <taxon>Streptophyta</taxon>
        <taxon>Embryophyta</taxon>
        <taxon>Tracheophyta</taxon>
        <taxon>Spermatophyta</taxon>
        <taxon>Magnoliopsida</taxon>
        <taxon>eudicotyledons</taxon>
        <taxon>Gunneridae</taxon>
        <taxon>Pentapetalae</taxon>
        <taxon>rosids</taxon>
        <taxon>fabids</taxon>
        <taxon>Malpighiales</taxon>
        <taxon>Erythroxylaceae</taxon>
        <taxon>Erythroxylum</taxon>
    </lineage>
</organism>
<evidence type="ECO:0000256" key="3">
    <source>
        <dbReference type="ARBA" id="ARBA00022617"/>
    </source>
</evidence>
<dbReference type="GO" id="GO:0020037">
    <property type="term" value="F:heme binding"/>
    <property type="evidence" value="ECO:0007669"/>
    <property type="project" value="InterPro"/>
</dbReference>
<dbReference type="PRINTS" id="PR00463">
    <property type="entry name" value="EP450I"/>
</dbReference>
<comment type="caution">
    <text evidence="13">The sequence shown here is derived from an EMBL/GenBank/DDBJ whole genome shotgun (WGS) entry which is preliminary data.</text>
</comment>
<dbReference type="GO" id="GO:0016705">
    <property type="term" value="F:oxidoreductase activity, acting on paired donors, with incorporation or reduction of molecular oxygen"/>
    <property type="evidence" value="ECO:0007669"/>
    <property type="project" value="InterPro"/>
</dbReference>
<dbReference type="InterPro" id="IPR036396">
    <property type="entry name" value="Cyt_P450_sf"/>
</dbReference>
<evidence type="ECO:0008006" key="15">
    <source>
        <dbReference type="Google" id="ProtNLM"/>
    </source>
</evidence>
<dbReference type="InterPro" id="IPR002401">
    <property type="entry name" value="Cyt_P450_E_grp-I"/>
</dbReference>
<evidence type="ECO:0000313" key="13">
    <source>
        <dbReference type="EMBL" id="KAJ8898771.1"/>
    </source>
</evidence>
<dbReference type="PRINTS" id="PR00385">
    <property type="entry name" value="P450"/>
</dbReference>
<dbReference type="PROSITE" id="PS00086">
    <property type="entry name" value="CYTOCHROME_P450"/>
    <property type="match status" value="1"/>
</dbReference>
<evidence type="ECO:0000256" key="11">
    <source>
        <dbReference type="PIRSR" id="PIRSR602401-1"/>
    </source>
</evidence>
<dbReference type="SUPFAM" id="SSF48264">
    <property type="entry name" value="Cytochrome P450"/>
    <property type="match status" value="1"/>
</dbReference>
<evidence type="ECO:0000313" key="14">
    <source>
        <dbReference type="Proteomes" id="UP001159364"/>
    </source>
</evidence>